<dbReference type="Gene3D" id="3.40.640.10">
    <property type="entry name" value="Type I PLP-dependent aspartate aminotransferase-like (Major domain)"/>
    <property type="match status" value="1"/>
</dbReference>
<dbReference type="Pfam" id="PF22930">
    <property type="entry name" value="PDXDC1-like_cen"/>
    <property type="match status" value="1"/>
</dbReference>
<dbReference type="Ensembl" id="ENSSTUT00000025544.1">
    <property type="protein sequence ID" value="ENSSTUP00000024357.1"/>
    <property type="gene ID" value="ENSSTUG00000008340.1"/>
</dbReference>
<feature type="compositionally biased region" description="Basic and acidic residues" evidence="7">
    <location>
        <begin position="726"/>
        <end position="742"/>
    </location>
</feature>
<keyword evidence="11" id="KW-1185">Reference proteome</keyword>
<name>A0A673XTC5_SALTR</name>
<evidence type="ECO:0000313" key="10">
    <source>
        <dbReference type="Ensembl" id="ENSSTUP00000024357.1"/>
    </source>
</evidence>
<feature type="domain" description="PDXDC1-like third" evidence="9">
    <location>
        <begin position="445"/>
        <end position="550"/>
    </location>
</feature>
<dbReference type="SUPFAM" id="SSF53383">
    <property type="entry name" value="PLP-dependent transferases"/>
    <property type="match status" value="1"/>
</dbReference>
<sequence>MVDPTLAEMGKNLNEAMKILEDVYQHHVFVTSLPVRVLSPSRMQNVGEQGHMALLGHSLAAYISVLDRERLRKLITRIASDTTLWLCRLFRYESGSAYYHEDDREGLLKVCRLVINTRYEDYSTEGYTVLNSRQPVIYQSATCRPGLGQHLCSQLGLPLSSLCTVPCNTMFGSQHQMDIALLDKLIREDVETGKLPLLLIANAGTPGAGHTDKLGRLKELCEQYGMWLHIEGVILATLALGEVSSPVTAATSSDSMTLTLGPWLGLPAVPAVTLYRHEDPALSLAAGLTSSQPVEKLRALPLWLSLQYLGHDGIVEKIRHAVELSQQLLEKLKTLASIKTSVGHNAMPSSLYSESSGGSVEGYFAGEREVLDSLNRWLCERLAQLVPASGVDIVELEDEGTCVRFTPLMTAAALGTQRCDVDLLVERLTELVPVLNCTLRLRLDFREEVYRHSALSYIEDLSWPGLGAVRYEPRIEELNDSKRQLEVEKINSELLVKLGDLDADLIFSTGLEFGPEKDCIFIGMATEDLDVAELVDMIAALGRDIEENGRLLENMTEVVRKGIQEAELQLQKDNQDKLMEEGVLRQIPLVGSVLNWFSPFQSTVKGRTFNLAAGSLDSTEPTYSMKAQTGGLASPETPTSSAKRLPGQRLFRREGAGGSDSHSETSSVGQAEDLSRERVPQPTPPYLVPDEAVSMAPEISETPQVPAKPEPTQENGEVGTQEGEQEERQPEGQEAPVEKTGR</sequence>
<dbReference type="GO" id="GO:0016831">
    <property type="term" value="F:carboxy-lyase activity"/>
    <property type="evidence" value="ECO:0007669"/>
    <property type="project" value="UniProtKB-KW"/>
</dbReference>
<reference evidence="10" key="3">
    <citation type="submission" date="2025-09" db="UniProtKB">
        <authorList>
            <consortium name="Ensembl"/>
        </authorList>
    </citation>
    <scope>IDENTIFICATION</scope>
</reference>
<reference evidence="10" key="1">
    <citation type="submission" date="2021-04" db="EMBL/GenBank/DDBJ databases">
        <authorList>
            <consortium name="Wellcome Sanger Institute Data Sharing"/>
        </authorList>
    </citation>
    <scope>NUCLEOTIDE SEQUENCE [LARGE SCALE GENOMIC DNA]</scope>
</reference>
<evidence type="ECO:0000256" key="2">
    <source>
        <dbReference type="ARBA" id="ARBA00009533"/>
    </source>
</evidence>
<comment type="cofactor">
    <cofactor evidence="1">
        <name>pyridoxal 5'-phosphate</name>
        <dbReference type="ChEBI" id="CHEBI:597326"/>
    </cofactor>
</comment>
<accession>A0A673XTC5</accession>
<protein>
    <recommendedName>
        <fullName evidence="6">Pyridoxal-dependent decarboxylase domain-containing protein 1</fullName>
    </recommendedName>
</protein>
<keyword evidence="4" id="KW-0663">Pyridoxal phosphate</keyword>
<dbReference type="InterPro" id="IPR002129">
    <property type="entry name" value="PyrdxlP-dep_de-COase"/>
</dbReference>
<feature type="compositionally biased region" description="Polar residues" evidence="7">
    <location>
        <begin position="616"/>
        <end position="627"/>
    </location>
</feature>
<dbReference type="GO" id="GO:0019752">
    <property type="term" value="P:carboxylic acid metabolic process"/>
    <property type="evidence" value="ECO:0007669"/>
    <property type="project" value="InterPro"/>
</dbReference>
<evidence type="ECO:0000259" key="8">
    <source>
        <dbReference type="Pfam" id="PF22930"/>
    </source>
</evidence>
<feature type="region of interest" description="Disordered" evidence="7">
    <location>
        <begin position="614"/>
        <end position="742"/>
    </location>
</feature>
<dbReference type="PANTHER" id="PTHR42735">
    <property type="match status" value="1"/>
</dbReference>
<evidence type="ECO:0000256" key="6">
    <source>
        <dbReference type="ARBA" id="ARBA00047190"/>
    </source>
</evidence>
<evidence type="ECO:0000256" key="3">
    <source>
        <dbReference type="ARBA" id="ARBA00022793"/>
    </source>
</evidence>
<keyword evidence="5" id="KW-0456">Lyase</keyword>
<dbReference type="InterPro" id="IPR015424">
    <property type="entry name" value="PyrdxlP-dep_Trfase"/>
</dbReference>
<dbReference type="InterPro" id="IPR050477">
    <property type="entry name" value="GrpII_AminoAcid_Decarb"/>
</dbReference>
<evidence type="ECO:0000259" key="9">
    <source>
        <dbReference type="Pfam" id="PF22937"/>
    </source>
</evidence>
<dbReference type="Pfam" id="PF22937">
    <property type="entry name" value="PDXDC1-like_cen2"/>
    <property type="match status" value="1"/>
</dbReference>
<keyword evidence="3" id="KW-0210">Decarboxylase</keyword>
<feature type="compositionally biased region" description="Low complexity" evidence="7">
    <location>
        <begin position="713"/>
        <end position="722"/>
    </location>
</feature>
<proteinExistence type="inferred from homology"/>
<dbReference type="AlphaFoldDB" id="A0A673XTC5"/>
<dbReference type="Proteomes" id="UP000472277">
    <property type="component" value="Chromosome 1"/>
</dbReference>
<dbReference type="InterPro" id="IPR015421">
    <property type="entry name" value="PyrdxlP-dep_Trfase_major"/>
</dbReference>
<evidence type="ECO:0000256" key="5">
    <source>
        <dbReference type="ARBA" id="ARBA00023239"/>
    </source>
</evidence>
<dbReference type="PANTHER" id="PTHR42735:SF1">
    <property type="entry name" value="PYRIDOXAL-DEPENDENT DECARBOXYLASE DOMAIN-CONTAINING PROTEIN 1-RELATED"/>
    <property type="match status" value="1"/>
</dbReference>
<gene>
    <name evidence="10" type="primary">LOC115204513</name>
</gene>
<evidence type="ECO:0000313" key="11">
    <source>
        <dbReference type="Proteomes" id="UP000472277"/>
    </source>
</evidence>
<organism evidence="10 11">
    <name type="scientific">Salmo trutta</name>
    <name type="common">Brown trout</name>
    <dbReference type="NCBI Taxonomy" id="8032"/>
    <lineage>
        <taxon>Eukaryota</taxon>
        <taxon>Metazoa</taxon>
        <taxon>Chordata</taxon>
        <taxon>Craniata</taxon>
        <taxon>Vertebrata</taxon>
        <taxon>Euteleostomi</taxon>
        <taxon>Actinopterygii</taxon>
        <taxon>Neopterygii</taxon>
        <taxon>Teleostei</taxon>
        <taxon>Protacanthopterygii</taxon>
        <taxon>Salmoniformes</taxon>
        <taxon>Salmonidae</taxon>
        <taxon>Salmoninae</taxon>
        <taxon>Salmo</taxon>
    </lineage>
</organism>
<dbReference type="InterPro" id="IPR055102">
    <property type="entry name" value="PDXDC1-like_3rd"/>
</dbReference>
<evidence type="ECO:0000256" key="4">
    <source>
        <dbReference type="ARBA" id="ARBA00022898"/>
    </source>
</evidence>
<reference evidence="10" key="2">
    <citation type="submission" date="2025-08" db="UniProtKB">
        <authorList>
            <consortium name="Ensembl"/>
        </authorList>
    </citation>
    <scope>IDENTIFICATION</scope>
</reference>
<comment type="similarity">
    <text evidence="2">Belongs to the group II decarboxylase family.</text>
</comment>
<dbReference type="GO" id="GO:0030170">
    <property type="term" value="F:pyridoxal phosphate binding"/>
    <property type="evidence" value="ECO:0007669"/>
    <property type="project" value="InterPro"/>
</dbReference>
<evidence type="ECO:0000256" key="7">
    <source>
        <dbReference type="SAM" id="MobiDB-lite"/>
    </source>
</evidence>
<feature type="domain" description="PDXDC1/PDXD2 second" evidence="8">
    <location>
        <begin position="366"/>
        <end position="439"/>
    </location>
</feature>
<dbReference type="InterPro" id="IPR055103">
    <property type="entry name" value="PDXDC1-like_2nd"/>
</dbReference>
<dbReference type="GeneTree" id="ENSGT00390000009628"/>
<dbReference type="FunFam" id="3.40.640.10:FF:000036">
    <property type="entry name" value="pyridoxal-dependent decarboxylase domain-containing protein 1 isoform X2"/>
    <property type="match status" value="1"/>
</dbReference>
<evidence type="ECO:0000256" key="1">
    <source>
        <dbReference type="ARBA" id="ARBA00001933"/>
    </source>
</evidence>
<dbReference type="Pfam" id="PF00282">
    <property type="entry name" value="Pyridoxal_deC"/>
    <property type="match status" value="1"/>
</dbReference>